<dbReference type="PaxDb" id="6945-B7PZH5"/>
<dbReference type="Pfam" id="PF00884">
    <property type="entry name" value="Sulfatase"/>
    <property type="match status" value="1"/>
</dbReference>
<evidence type="ECO:0000256" key="3">
    <source>
        <dbReference type="ARBA" id="ARBA00022723"/>
    </source>
</evidence>
<sequence length="93" mass="10463">GWDDVSFHGSSQIPTPNMDAMAADGIILNQHYVQPVCTPSRSSLMTGRYPYLTGKAHFVTLNIYSCALHFSTLRTKNYLSSIFKMIKYTLVNE</sequence>
<dbReference type="EC" id="3.1.6.12" evidence="8"/>
<keyword evidence="5" id="KW-0106">Calcium</keyword>
<dbReference type="Gene3D" id="3.40.720.10">
    <property type="entry name" value="Alkaline Phosphatase, subunit A"/>
    <property type="match status" value="1"/>
</dbReference>
<dbReference type="VEuPathDB" id="VectorBase:ISCI008695"/>
<evidence type="ECO:0000256" key="2">
    <source>
        <dbReference type="ARBA" id="ARBA00008779"/>
    </source>
</evidence>
<dbReference type="SUPFAM" id="SSF53649">
    <property type="entry name" value="Alkaline phosphatase-like"/>
    <property type="match status" value="1"/>
</dbReference>
<gene>
    <name evidence="8" type="ORF">IscW_ISCW008695</name>
</gene>
<comment type="similarity">
    <text evidence="2">Belongs to the sulfatase family.</text>
</comment>
<dbReference type="PANTHER" id="PTHR10342">
    <property type="entry name" value="ARYLSULFATASE"/>
    <property type="match status" value="1"/>
</dbReference>
<evidence type="ECO:0000256" key="1">
    <source>
        <dbReference type="ARBA" id="ARBA00001913"/>
    </source>
</evidence>
<keyword evidence="10" id="KW-1185">Reference proteome</keyword>
<dbReference type="STRING" id="6945.B7PZH5"/>
<name>B7PZH5_IXOSC</name>
<evidence type="ECO:0000256" key="5">
    <source>
        <dbReference type="ARBA" id="ARBA00022837"/>
    </source>
</evidence>
<keyword evidence="6" id="KW-0325">Glycoprotein</keyword>
<keyword evidence="4 8" id="KW-0378">Hydrolase</keyword>
<keyword evidence="3" id="KW-0479">Metal-binding</keyword>
<evidence type="ECO:0000313" key="8">
    <source>
        <dbReference type="EMBL" id="EEC11997.1"/>
    </source>
</evidence>
<dbReference type="EnsemblMetazoa" id="ISCW008695-RA">
    <property type="protein sequence ID" value="ISCW008695-PA"/>
    <property type="gene ID" value="ISCW008695"/>
</dbReference>
<protein>
    <submittedName>
        <fullName evidence="8 9">Arylsulfatase B, putative</fullName>
        <ecNumber evidence="8">3.1.6.12</ecNumber>
    </submittedName>
</protein>
<reference evidence="9" key="2">
    <citation type="submission" date="2020-05" db="UniProtKB">
        <authorList>
            <consortium name="EnsemblMetazoa"/>
        </authorList>
    </citation>
    <scope>IDENTIFICATION</scope>
    <source>
        <strain evidence="9">wikel</strain>
    </source>
</reference>
<dbReference type="PANTHER" id="PTHR10342:SF273">
    <property type="entry name" value="RE14504P"/>
    <property type="match status" value="1"/>
</dbReference>
<dbReference type="EMBL" id="ABJB010506387">
    <property type="status" value="NOT_ANNOTATED_CDS"/>
    <property type="molecule type" value="Genomic_DNA"/>
</dbReference>
<evidence type="ECO:0000313" key="10">
    <source>
        <dbReference type="Proteomes" id="UP000001555"/>
    </source>
</evidence>
<dbReference type="GO" id="GO:0046872">
    <property type="term" value="F:metal ion binding"/>
    <property type="evidence" value="ECO:0007669"/>
    <property type="project" value="UniProtKB-KW"/>
</dbReference>
<dbReference type="EMBL" id="DS825927">
    <property type="protein sequence ID" value="EEC11997.1"/>
    <property type="molecule type" value="Genomic_DNA"/>
</dbReference>
<dbReference type="InterPro" id="IPR017850">
    <property type="entry name" value="Alkaline_phosphatase_core_sf"/>
</dbReference>
<dbReference type="InterPro" id="IPR000917">
    <property type="entry name" value="Sulfatase_N"/>
</dbReference>
<evidence type="ECO:0000259" key="7">
    <source>
        <dbReference type="Pfam" id="PF00884"/>
    </source>
</evidence>
<dbReference type="VEuPathDB" id="VectorBase:ISCW008695"/>
<feature type="domain" description="Sulfatase N-terminal" evidence="7">
    <location>
        <begin position="1"/>
        <end position="88"/>
    </location>
</feature>
<proteinExistence type="inferred from homology"/>
<evidence type="ECO:0000256" key="6">
    <source>
        <dbReference type="ARBA" id="ARBA00023180"/>
    </source>
</evidence>
<dbReference type="PROSITE" id="PS00523">
    <property type="entry name" value="SULFATASE_1"/>
    <property type="match status" value="1"/>
</dbReference>
<evidence type="ECO:0000313" key="9">
    <source>
        <dbReference type="EnsemblMetazoa" id="ISCW008695-PA"/>
    </source>
</evidence>
<dbReference type="InterPro" id="IPR047115">
    <property type="entry name" value="ARSB"/>
</dbReference>
<evidence type="ECO:0000256" key="4">
    <source>
        <dbReference type="ARBA" id="ARBA00022801"/>
    </source>
</evidence>
<comment type="cofactor">
    <cofactor evidence="1">
        <name>Ca(2+)</name>
        <dbReference type="ChEBI" id="CHEBI:29108"/>
    </cofactor>
</comment>
<accession>B7PZH5</accession>
<dbReference type="Proteomes" id="UP000001555">
    <property type="component" value="Unassembled WGS sequence"/>
</dbReference>
<dbReference type="AlphaFoldDB" id="B7PZH5"/>
<reference evidence="8 10" key="1">
    <citation type="submission" date="2008-03" db="EMBL/GenBank/DDBJ databases">
        <title>Annotation of Ixodes scapularis.</title>
        <authorList>
            <consortium name="Ixodes scapularis Genome Project Consortium"/>
            <person name="Caler E."/>
            <person name="Hannick L.I."/>
            <person name="Bidwell S."/>
            <person name="Joardar V."/>
            <person name="Thiagarajan M."/>
            <person name="Amedeo P."/>
            <person name="Galinsky K.J."/>
            <person name="Schobel S."/>
            <person name="Inman J."/>
            <person name="Hostetler J."/>
            <person name="Miller J."/>
            <person name="Hammond M."/>
            <person name="Megy K."/>
            <person name="Lawson D."/>
            <person name="Kodira C."/>
            <person name="Sutton G."/>
            <person name="Meyer J."/>
            <person name="Hill C.A."/>
            <person name="Birren B."/>
            <person name="Nene V."/>
            <person name="Collins F."/>
            <person name="Alarcon-Chaidez F."/>
            <person name="Wikel S."/>
            <person name="Strausberg R."/>
        </authorList>
    </citation>
    <scope>NUCLEOTIDE SEQUENCE [LARGE SCALE GENOMIC DNA]</scope>
    <source>
        <strain evidence="10">Wikel</strain>
        <strain evidence="8">Wikel colony</strain>
    </source>
</reference>
<dbReference type="HOGENOM" id="CLU_2405661_0_0_1"/>
<organism>
    <name type="scientific">Ixodes scapularis</name>
    <name type="common">Black-legged tick</name>
    <name type="synonym">Deer tick</name>
    <dbReference type="NCBI Taxonomy" id="6945"/>
    <lineage>
        <taxon>Eukaryota</taxon>
        <taxon>Metazoa</taxon>
        <taxon>Ecdysozoa</taxon>
        <taxon>Arthropoda</taxon>
        <taxon>Chelicerata</taxon>
        <taxon>Arachnida</taxon>
        <taxon>Acari</taxon>
        <taxon>Parasitiformes</taxon>
        <taxon>Ixodida</taxon>
        <taxon>Ixodoidea</taxon>
        <taxon>Ixodidae</taxon>
        <taxon>Ixodinae</taxon>
        <taxon>Ixodes</taxon>
    </lineage>
</organism>
<dbReference type="GO" id="GO:0003943">
    <property type="term" value="F:N-acetylgalactosamine-4-sulfatase activity"/>
    <property type="evidence" value="ECO:0007669"/>
    <property type="project" value="UniProtKB-EC"/>
</dbReference>
<dbReference type="InterPro" id="IPR024607">
    <property type="entry name" value="Sulfatase_CS"/>
</dbReference>
<feature type="non-terminal residue" evidence="8">
    <location>
        <position position="1"/>
    </location>
</feature>